<dbReference type="AlphaFoldDB" id="A0A077WS31"/>
<evidence type="ECO:0000256" key="1">
    <source>
        <dbReference type="ARBA" id="ARBA00004496"/>
    </source>
</evidence>
<gene>
    <name evidence="8" type="ORF">LRAMOSA02580</name>
</gene>
<feature type="region of interest" description="Disordered" evidence="6">
    <location>
        <begin position="546"/>
        <end position="571"/>
    </location>
</feature>
<feature type="compositionally biased region" description="Polar residues" evidence="6">
    <location>
        <begin position="440"/>
        <end position="484"/>
    </location>
</feature>
<dbReference type="GO" id="GO:0009898">
    <property type="term" value="C:cytoplasmic side of plasma membrane"/>
    <property type="evidence" value="ECO:0007669"/>
    <property type="project" value="TreeGrafter"/>
</dbReference>
<dbReference type="OrthoDB" id="19092at2759"/>
<dbReference type="SMART" id="SM00326">
    <property type="entry name" value="SH3"/>
    <property type="match status" value="1"/>
</dbReference>
<protein>
    <recommendedName>
        <fullName evidence="7">SH3 domain-containing protein</fullName>
    </recommendedName>
</protein>
<dbReference type="CDD" id="cd00174">
    <property type="entry name" value="SH3"/>
    <property type="match status" value="1"/>
</dbReference>
<keyword evidence="2 5" id="KW-0728">SH3 domain</keyword>
<feature type="compositionally biased region" description="Pro residues" evidence="6">
    <location>
        <begin position="512"/>
        <end position="522"/>
    </location>
</feature>
<evidence type="ECO:0000256" key="6">
    <source>
        <dbReference type="SAM" id="MobiDB-lite"/>
    </source>
</evidence>
<dbReference type="PANTHER" id="PTHR23065">
    <property type="entry name" value="PROLINE-SERINE-THREONINE PHOSPHATASE INTERACTING PROTEIN 1"/>
    <property type="match status" value="1"/>
</dbReference>
<dbReference type="EMBL" id="LK023335">
    <property type="protein sequence ID" value="CDS09903.1"/>
    <property type="molecule type" value="Genomic_DNA"/>
</dbReference>
<evidence type="ECO:0000256" key="4">
    <source>
        <dbReference type="ARBA" id="ARBA00022553"/>
    </source>
</evidence>
<evidence type="ECO:0000313" key="8">
    <source>
        <dbReference type="EMBL" id="CDS09903.1"/>
    </source>
</evidence>
<feature type="compositionally biased region" description="Low complexity" evidence="6">
    <location>
        <begin position="350"/>
        <end position="379"/>
    </location>
</feature>
<feature type="compositionally biased region" description="Low complexity" evidence="6">
    <location>
        <begin position="552"/>
        <end position="570"/>
    </location>
</feature>
<evidence type="ECO:0000256" key="3">
    <source>
        <dbReference type="ARBA" id="ARBA00022490"/>
    </source>
</evidence>
<proteinExistence type="predicted"/>
<organism evidence="8">
    <name type="scientific">Lichtheimia ramosa</name>
    <dbReference type="NCBI Taxonomy" id="688394"/>
    <lineage>
        <taxon>Eukaryota</taxon>
        <taxon>Fungi</taxon>
        <taxon>Fungi incertae sedis</taxon>
        <taxon>Mucoromycota</taxon>
        <taxon>Mucoromycotina</taxon>
        <taxon>Mucoromycetes</taxon>
        <taxon>Mucorales</taxon>
        <taxon>Lichtheimiaceae</taxon>
        <taxon>Lichtheimia</taxon>
    </lineage>
</organism>
<dbReference type="SUPFAM" id="SSF50044">
    <property type="entry name" value="SH3-domain"/>
    <property type="match status" value="1"/>
</dbReference>
<keyword evidence="4" id="KW-0597">Phosphoprotein</keyword>
<dbReference type="SUPFAM" id="SSF103657">
    <property type="entry name" value="BAR/IMD domain-like"/>
    <property type="match status" value="1"/>
</dbReference>
<dbReference type="InterPro" id="IPR027267">
    <property type="entry name" value="AH/BAR_dom_sf"/>
</dbReference>
<dbReference type="GO" id="GO:0005543">
    <property type="term" value="F:phospholipid binding"/>
    <property type="evidence" value="ECO:0007669"/>
    <property type="project" value="TreeGrafter"/>
</dbReference>
<feature type="region of interest" description="Disordered" evidence="6">
    <location>
        <begin position="303"/>
        <end position="397"/>
    </location>
</feature>
<dbReference type="Gene3D" id="2.30.30.40">
    <property type="entry name" value="SH3 Domains"/>
    <property type="match status" value="1"/>
</dbReference>
<sequence>MPPNATASVDGSFEPTVLANHFWACDRRGVDQLVECIRQSAELEQAFGQKLMALHDKFEKKNKMTGTYRAITTVHQELAKSAQSHLDMSSRLQEEVAPQLNDWIAHHRETLDKLVASLDTLYKERQEKLSILLRARDFPKRRDEYERALTQVNQLVDDWNTTWKNACEELELLEQDRIDFFISNVWDYANLASARLLVQDEWCESIRKQLEACNLQDDLTFYVEQHGTGTKVPSTSDYADYFAEKIVNKQLPPRPRTMSSTTSASLNKPIMSESFKTNSVNVKRKPLGNKDATLNALLKKFERPPIPPVEGRPEITTTNKPTMTVPPSSIKPPKSPRPQAKQLNDQSTIQQQQQPSRPTSCITPSSSASTSSSSSSRSPVMPKEEQHSQSRQQTTSTTDLGISMQQGQSCMYQQEPPKSPAHHHQQPIATADMPPPRSPIQPSAQQQRPASYQHQYQQNDTAYQHQQPPRSPMISSSNPVQQQGLPPPLDMAAVQQQQKQRMMYHQQQQQPPRSPVMPPPSPGYTATATTAPRSPIMMAPRSPVASSLDFYQQQQPPRSPIIQQQQQQQPHDMFLPSHSPIQPYAAPTSLAPTTMDNTTAYDPRWQQQQASPYMQPAVVQQQQQHDPYAWSTSSNYELPDGKRVLFWVRALYDYNAADPTELSFCKNNLFAVTGMSIDEGWWEAELWDETWHCSRASGCIPHNFMVRI</sequence>
<dbReference type="InterPro" id="IPR036028">
    <property type="entry name" value="SH3-like_dom_sf"/>
</dbReference>
<dbReference type="GO" id="GO:0007010">
    <property type="term" value="P:cytoskeleton organization"/>
    <property type="evidence" value="ECO:0007669"/>
    <property type="project" value="TreeGrafter"/>
</dbReference>
<accession>A0A077WS31</accession>
<dbReference type="GO" id="GO:0120104">
    <property type="term" value="C:mitotic actomyosin contractile ring, proximal layer"/>
    <property type="evidence" value="ECO:0007669"/>
    <property type="project" value="TreeGrafter"/>
</dbReference>
<feature type="region of interest" description="Disordered" evidence="6">
    <location>
        <begin position="409"/>
        <end position="530"/>
    </location>
</feature>
<evidence type="ECO:0000259" key="7">
    <source>
        <dbReference type="PROSITE" id="PS50002"/>
    </source>
</evidence>
<dbReference type="Gene3D" id="1.20.1270.60">
    <property type="entry name" value="Arfaptin homology (AH) domain/BAR domain"/>
    <property type="match status" value="2"/>
</dbReference>
<evidence type="ECO:0000256" key="5">
    <source>
        <dbReference type="PROSITE-ProRule" id="PRU00192"/>
    </source>
</evidence>
<dbReference type="PROSITE" id="PS50002">
    <property type="entry name" value="SH3"/>
    <property type="match status" value="1"/>
</dbReference>
<dbReference type="InterPro" id="IPR001452">
    <property type="entry name" value="SH3_domain"/>
</dbReference>
<feature type="domain" description="SH3" evidence="7">
    <location>
        <begin position="643"/>
        <end position="708"/>
    </location>
</feature>
<feature type="compositionally biased region" description="Low complexity" evidence="6">
    <location>
        <begin position="494"/>
        <end position="511"/>
    </location>
</feature>
<comment type="subcellular location">
    <subcellularLocation>
        <location evidence="1">Cytoplasm</location>
    </subcellularLocation>
</comment>
<dbReference type="Pfam" id="PF00018">
    <property type="entry name" value="SH3_1"/>
    <property type="match status" value="1"/>
</dbReference>
<name>A0A077WS31_9FUNG</name>
<dbReference type="PANTHER" id="PTHR23065:SF7">
    <property type="entry name" value="NOSTRIN, ISOFORM H"/>
    <property type="match status" value="1"/>
</dbReference>
<reference evidence="8" key="1">
    <citation type="journal article" date="2014" name="Genome Announc.">
        <title>De novo whole-genome sequence and genome annotation of Lichtheimia ramosa.</title>
        <authorList>
            <person name="Linde J."/>
            <person name="Schwartze V."/>
            <person name="Binder U."/>
            <person name="Lass-Florl C."/>
            <person name="Voigt K."/>
            <person name="Horn F."/>
        </authorList>
    </citation>
    <scope>NUCLEOTIDE SEQUENCE</scope>
    <source>
        <strain evidence="8">JMRC FSU:6197</strain>
    </source>
</reference>
<evidence type="ECO:0000256" key="2">
    <source>
        <dbReference type="ARBA" id="ARBA00022443"/>
    </source>
</evidence>
<keyword evidence="3" id="KW-0963">Cytoplasm</keyword>